<comment type="caution">
    <text evidence="7">The sequence shown here is derived from an EMBL/GenBank/DDBJ whole genome shotgun (WGS) entry which is preliminary data.</text>
</comment>
<dbReference type="InterPro" id="IPR020596">
    <property type="entry name" value="rRNA_Ade_Mease_Trfase_CS"/>
</dbReference>
<dbReference type="SUPFAM" id="SSF53335">
    <property type="entry name" value="S-adenosyl-L-methionine-dependent methyltransferases"/>
    <property type="match status" value="1"/>
</dbReference>
<accession>A0ABP8D8F7</accession>
<evidence type="ECO:0000256" key="1">
    <source>
        <dbReference type="ARBA" id="ARBA00022603"/>
    </source>
</evidence>
<evidence type="ECO:0000313" key="8">
    <source>
        <dbReference type="Proteomes" id="UP001500620"/>
    </source>
</evidence>
<feature type="domain" description="Ribosomal RNA adenine methylase transferase N-terminal" evidence="6">
    <location>
        <begin position="25"/>
        <end position="185"/>
    </location>
</feature>
<dbReference type="InterPro" id="IPR020598">
    <property type="entry name" value="rRNA_Ade_methylase_Trfase_N"/>
</dbReference>
<dbReference type="NCBIfam" id="NF000337">
    <property type="entry name" value="erm_SHROVE"/>
    <property type="match status" value="1"/>
</dbReference>
<feature type="binding site" evidence="5">
    <location>
        <position position="20"/>
    </location>
    <ligand>
        <name>S-adenosyl-L-methionine</name>
        <dbReference type="ChEBI" id="CHEBI:59789"/>
    </ligand>
</feature>
<dbReference type="RefSeq" id="WP_345128137.1">
    <property type="nucleotide sequence ID" value="NZ_BAABAT010000008.1"/>
</dbReference>
<dbReference type="PANTHER" id="PTHR11727:SF7">
    <property type="entry name" value="DIMETHYLADENOSINE TRANSFERASE-RELATED"/>
    <property type="match status" value="1"/>
</dbReference>
<keyword evidence="2 5" id="KW-0808">Transferase</keyword>
<dbReference type="SMART" id="SM00650">
    <property type="entry name" value="rADc"/>
    <property type="match status" value="1"/>
</dbReference>
<dbReference type="PANTHER" id="PTHR11727">
    <property type="entry name" value="DIMETHYLADENOSINE TRANSFERASE"/>
    <property type="match status" value="1"/>
</dbReference>
<dbReference type="EMBL" id="BAABAT010000008">
    <property type="protein sequence ID" value="GAA4249984.1"/>
    <property type="molecule type" value="Genomic_DNA"/>
</dbReference>
<evidence type="ECO:0000313" key="7">
    <source>
        <dbReference type="EMBL" id="GAA4249984.1"/>
    </source>
</evidence>
<sequence length="258" mass="27817">MSRIRVAHPRARRVYGQNLLADPGAVRRVADAAAVGRRDLVVEVGAGRGALTAELVRRAGRVIAYEVDPGLAAALPRVPGLTVRVGDFLAADAPGEAFAVVGNIPYALTSGVVGWCLDAPGLTSATLLTQLEYARKRTGDYGRWSRLTIRTWPQFDWALAGRVPRGAFRPVPGVDGGILRLSRRPQPLVEAGRLGEYRRIVDLGFAGVGGSLHASLCRRYPAARVAGAFRALRLSAATPVGLVWPEQWLTLFRLLSRR</sequence>
<evidence type="ECO:0000256" key="4">
    <source>
        <dbReference type="ARBA" id="ARBA00022884"/>
    </source>
</evidence>
<dbReference type="PROSITE" id="PS01131">
    <property type="entry name" value="RRNA_A_DIMETH"/>
    <property type="match status" value="1"/>
</dbReference>
<dbReference type="Pfam" id="PF00398">
    <property type="entry name" value="RrnaAD"/>
    <property type="match status" value="1"/>
</dbReference>
<evidence type="ECO:0000256" key="5">
    <source>
        <dbReference type="PROSITE-ProRule" id="PRU01026"/>
    </source>
</evidence>
<keyword evidence="8" id="KW-1185">Reference proteome</keyword>
<evidence type="ECO:0000259" key="6">
    <source>
        <dbReference type="SMART" id="SM00650"/>
    </source>
</evidence>
<feature type="binding site" evidence="5">
    <location>
        <position position="87"/>
    </location>
    <ligand>
        <name>S-adenosyl-L-methionine</name>
        <dbReference type="ChEBI" id="CHEBI:59789"/>
    </ligand>
</feature>
<comment type="similarity">
    <text evidence="5">Belongs to the class I-like SAM-binding methyltransferase superfamily. rRNA adenine N(6)-methyltransferase family.</text>
</comment>
<dbReference type="InterPro" id="IPR001737">
    <property type="entry name" value="KsgA/Erm"/>
</dbReference>
<reference evidence="8" key="1">
    <citation type="journal article" date="2019" name="Int. J. Syst. Evol. Microbiol.">
        <title>The Global Catalogue of Microorganisms (GCM) 10K type strain sequencing project: providing services to taxonomists for standard genome sequencing and annotation.</title>
        <authorList>
            <consortium name="The Broad Institute Genomics Platform"/>
            <consortium name="The Broad Institute Genome Sequencing Center for Infectious Disease"/>
            <person name="Wu L."/>
            <person name="Ma J."/>
        </authorList>
    </citation>
    <scope>NUCLEOTIDE SEQUENCE [LARGE SCALE GENOMIC DNA]</scope>
    <source>
        <strain evidence="8">JCM 17441</strain>
    </source>
</reference>
<keyword evidence="4 5" id="KW-0694">RNA-binding</keyword>
<feature type="binding site" evidence="5">
    <location>
        <position position="18"/>
    </location>
    <ligand>
        <name>S-adenosyl-L-methionine</name>
        <dbReference type="ChEBI" id="CHEBI:59789"/>
    </ligand>
</feature>
<gene>
    <name evidence="7" type="primary">erm(O)</name>
    <name evidence="7" type="ORF">GCM10022255_036460</name>
</gene>
<organism evidence="7 8">
    <name type="scientific">Dactylosporangium darangshiense</name>
    <dbReference type="NCBI Taxonomy" id="579108"/>
    <lineage>
        <taxon>Bacteria</taxon>
        <taxon>Bacillati</taxon>
        <taxon>Actinomycetota</taxon>
        <taxon>Actinomycetes</taxon>
        <taxon>Micromonosporales</taxon>
        <taxon>Micromonosporaceae</taxon>
        <taxon>Dactylosporangium</taxon>
    </lineage>
</organism>
<keyword evidence="3 5" id="KW-0949">S-adenosyl-L-methionine</keyword>
<keyword evidence="1 5" id="KW-0489">Methyltransferase</keyword>
<dbReference type="InterPro" id="IPR029063">
    <property type="entry name" value="SAM-dependent_MTases_sf"/>
</dbReference>
<proteinExistence type="inferred from homology"/>
<dbReference type="Proteomes" id="UP001500620">
    <property type="component" value="Unassembled WGS sequence"/>
</dbReference>
<feature type="binding site" evidence="5">
    <location>
        <position position="103"/>
    </location>
    <ligand>
        <name>S-adenosyl-L-methionine</name>
        <dbReference type="ChEBI" id="CHEBI:59789"/>
    </ligand>
</feature>
<evidence type="ECO:0000256" key="2">
    <source>
        <dbReference type="ARBA" id="ARBA00022679"/>
    </source>
</evidence>
<feature type="binding site" evidence="5">
    <location>
        <position position="45"/>
    </location>
    <ligand>
        <name>S-adenosyl-L-methionine</name>
        <dbReference type="ChEBI" id="CHEBI:59789"/>
    </ligand>
</feature>
<dbReference type="CDD" id="cd02440">
    <property type="entry name" value="AdoMet_MTases"/>
    <property type="match status" value="1"/>
</dbReference>
<evidence type="ECO:0000256" key="3">
    <source>
        <dbReference type="ARBA" id="ARBA00022691"/>
    </source>
</evidence>
<dbReference type="NCBIfam" id="NF000499">
    <property type="entry name" value="Erm23S_rRNA_broad"/>
    <property type="match status" value="1"/>
</dbReference>
<protein>
    <submittedName>
        <fullName evidence="7">23S rRNA (Adenine(2058)-N(6))-methyltransferase Erm(O)</fullName>
    </submittedName>
</protein>
<name>A0ABP8D8F7_9ACTN</name>
<dbReference type="Gene3D" id="3.40.50.150">
    <property type="entry name" value="Vaccinia Virus protein VP39"/>
    <property type="match status" value="1"/>
</dbReference>
<dbReference type="PROSITE" id="PS51689">
    <property type="entry name" value="SAM_RNA_A_N6_MT"/>
    <property type="match status" value="1"/>
</dbReference>
<feature type="binding site" evidence="5">
    <location>
        <position position="66"/>
    </location>
    <ligand>
        <name>S-adenosyl-L-methionine</name>
        <dbReference type="ChEBI" id="CHEBI:59789"/>
    </ligand>
</feature>